<feature type="compositionally biased region" description="Basic and acidic residues" evidence="1">
    <location>
        <begin position="43"/>
        <end position="62"/>
    </location>
</feature>
<accession>A0ABR1G0E0</accession>
<feature type="compositionally biased region" description="Basic and acidic residues" evidence="1">
    <location>
        <begin position="1"/>
        <end position="10"/>
    </location>
</feature>
<feature type="region of interest" description="Disordered" evidence="1">
    <location>
        <begin position="1"/>
        <end position="62"/>
    </location>
</feature>
<organism evidence="2 3">
    <name type="scientific">Aureococcus anophagefferens</name>
    <name type="common">Harmful bloom alga</name>
    <dbReference type="NCBI Taxonomy" id="44056"/>
    <lineage>
        <taxon>Eukaryota</taxon>
        <taxon>Sar</taxon>
        <taxon>Stramenopiles</taxon>
        <taxon>Ochrophyta</taxon>
        <taxon>Pelagophyceae</taxon>
        <taxon>Pelagomonadales</taxon>
        <taxon>Pelagomonadaceae</taxon>
        <taxon>Aureococcus</taxon>
    </lineage>
</organism>
<evidence type="ECO:0000313" key="3">
    <source>
        <dbReference type="Proteomes" id="UP001363151"/>
    </source>
</evidence>
<gene>
    <name evidence="2" type="ORF">SO694_00019222</name>
</gene>
<name>A0ABR1G0E0_AURAN</name>
<keyword evidence="3" id="KW-1185">Reference proteome</keyword>
<evidence type="ECO:0000256" key="1">
    <source>
        <dbReference type="SAM" id="MobiDB-lite"/>
    </source>
</evidence>
<feature type="region of interest" description="Disordered" evidence="1">
    <location>
        <begin position="79"/>
        <end position="110"/>
    </location>
</feature>
<comment type="caution">
    <text evidence="2">The sequence shown here is derived from an EMBL/GenBank/DDBJ whole genome shotgun (WGS) entry which is preliminary data.</text>
</comment>
<feature type="compositionally biased region" description="Polar residues" evidence="1">
    <location>
        <begin position="83"/>
        <end position="94"/>
    </location>
</feature>
<sequence length="110" mass="11539">MKNARFERSPRARQVQLSTRHGDAVPLEPGAAPPTPLDENEDEVRWDGGGDGDFEARADDGGSQHLLELIGDLQAGAACRAGGTSQPRSSTSGLASMLGSPGVDDREIAR</sequence>
<evidence type="ECO:0000313" key="2">
    <source>
        <dbReference type="EMBL" id="KAK7241841.1"/>
    </source>
</evidence>
<proteinExistence type="predicted"/>
<dbReference type="EMBL" id="JBBJCI010000152">
    <property type="protein sequence ID" value="KAK7241841.1"/>
    <property type="molecule type" value="Genomic_DNA"/>
</dbReference>
<protein>
    <submittedName>
        <fullName evidence="2">Uncharacterized protein</fullName>
    </submittedName>
</protein>
<dbReference type="Proteomes" id="UP001363151">
    <property type="component" value="Unassembled WGS sequence"/>
</dbReference>
<reference evidence="2 3" key="1">
    <citation type="submission" date="2024-03" db="EMBL/GenBank/DDBJ databases">
        <title>Aureococcus anophagefferens CCMP1851 and Kratosvirus quantuckense: Draft genome of a second virus-susceptible host strain in the model system.</title>
        <authorList>
            <person name="Chase E."/>
            <person name="Truchon A.R."/>
            <person name="Schepens W."/>
            <person name="Wilhelm S.W."/>
        </authorList>
    </citation>
    <scope>NUCLEOTIDE SEQUENCE [LARGE SCALE GENOMIC DNA]</scope>
    <source>
        <strain evidence="2 3">CCMP1851</strain>
    </source>
</reference>